<evidence type="ECO:0000313" key="1">
    <source>
        <dbReference type="EMBL" id="KAF9645160.1"/>
    </source>
</evidence>
<dbReference type="Proteomes" id="UP000886501">
    <property type="component" value="Unassembled WGS sequence"/>
</dbReference>
<name>A0ACB6Z656_THEGA</name>
<keyword evidence="2" id="KW-1185">Reference proteome</keyword>
<comment type="caution">
    <text evidence="1">The sequence shown here is derived from an EMBL/GenBank/DDBJ whole genome shotgun (WGS) entry which is preliminary data.</text>
</comment>
<reference evidence="1" key="2">
    <citation type="journal article" date="2020" name="Nat. Commun.">
        <title>Large-scale genome sequencing of mycorrhizal fungi provides insights into the early evolution of symbiotic traits.</title>
        <authorList>
            <person name="Miyauchi S."/>
            <person name="Kiss E."/>
            <person name="Kuo A."/>
            <person name="Drula E."/>
            <person name="Kohler A."/>
            <person name="Sanchez-Garcia M."/>
            <person name="Morin E."/>
            <person name="Andreopoulos B."/>
            <person name="Barry K.W."/>
            <person name="Bonito G."/>
            <person name="Buee M."/>
            <person name="Carver A."/>
            <person name="Chen C."/>
            <person name="Cichocki N."/>
            <person name="Clum A."/>
            <person name="Culley D."/>
            <person name="Crous P.W."/>
            <person name="Fauchery L."/>
            <person name="Girlanda M."/>
            <person name="Hayes R.D."/>
            <person name="Keri Z."/>
            <person name="LaButti K."/>
            <person name="Lipzen A."/>
            <person name="Lombard V."/>
            <person name="Magnuson J."/>
            <person name="Maillard F."/>
            <person name="Murat C."/>
            <person name="Nolan M."/>
            <person name="Ohm R.A."/>
            <person name="Pangilinan J."/>
            <person name="Pereira M.F."/>
            <person name="Perotto S."/>
            <person name="Peter M."/>
            <person name="Pfister S."/>
            <person name="Riley R."/>
            <person name="Sitrit Y."/>
            <person name="Stielow J.B."/>
            <person name="Szollosi G."/>
            <person name="Zifcakova L."/>
            <person name="Stursova M."/>
            <person name="Spatafora J.W."/>
            <person name="Tedersoo L."/>
            <person name="Vaario L.M."/>
            <person name="Yamada A."/>
            <person name="Yan M."/>
            <person name="Wang P."/>
            <person name="Xu J."/>
            <person name="Bruns T."/>
            <person name="Baldrian P."/>
            <person name="Vilgalys R."/>
            <person name="Dunand C."/>
            <person name="Henrissat B."/>
            <person name="Grigoriev I.V."/>
            <person name="Hibbett D."/>
            <person name="Nagy L.G."/>
            <person name="Martin F.M."/>
        </authorList>
    </citation>
    <scope>NUCLEOTIDE SEQUENCE</scope>
    <source>
        <strain evidence="1">P2</strain>
    </source>
</reference>
<proteinExistence type="predicted"/>
<protein>
    <submittedName>
        <fullName evidence="1">Uncharacterized protein</fullName>
    </submittedName>
</protein>
<accession>A0ACB6Z656</accession>
<evidence type="ECO:0000313" key="2">
    <source>
        <dbReference type="Proteomes" id="UP000886501"/>
    </source>
</evidence>
<gene>
    <name evidence="1" type="ORF">BDM02DRAFT_3120655</name>
</gene>
<reference evidence="1" key="1">
    <citation type="submission" date="2019-10" db="EMBL/GenBank/DDBJ databases">
        <authorList>
            <consortium name="DOE Joint Genome Institute"/>
            <person name="Kuo A."/>
            <person name="Miyauchi S."/>
            <person name="Kiss E."/>
            <person name="Drula E."/>
            <person name="Kohler A."/>
            <person name="Sanchez-Garcia M."/>
            <person name="Andreopoulos B."/>
            <person name="Barry K.W."/>
            <person name="Bonito G."/>
            <person name="Buee M."/>
            <person name="Carver A."/>
            <person name="Chen C."/>
            <person name="Cichocki N."/>
            <person name="Clum A."/>
            <person name="Culley D."/>
            <person name="Crous P.W."/>
            <person name="Fauchery L."/>
            <person name="Girlanda M."/>
            <person name="Hayes R."/>
            <person name="Keri Z."/>
            <person name="Labutti K."/>
            <person name="Lipzen A."/>
            <person name="Lombard V."/>
            <person name="Magnuson J."/>
            <person name="Maillard F."/>
            <person name="Morin E."/>
            <person name="Murat C."/>
            <person name="Nolan M."/>
            <person name="Ohm R."/>
            <person name="Pangilinan J."/>
            <person name="Pereira M."/>
            <person name="Perotto S."/>
            <person name="Peter M."/>
            <person name="Riley R."/>
            <person name="Sitrit Y."/>
            <person name="Stielow B."/>
            <person name="Szollosi G."/>
            <person name="Zifcakova L."/>
            <person name="Stursova M."/>
            <person name="Spatafora J.W."/>
            <person name="Tedersoo L."/>
            <person name="Vaario L.-M."/>
            <person name="Yamada A."/>
            <person name="Yan M."/>
            <person name="Wang P."/>
            <person name="Xu J."/>
            <person name="Bruns T."/>
            <person name="Baldrian P."/>
            <person name="Vilgalys R."/>
            <person name="Henrissat B."/>
            <person name="Grigoriev I.V."/>
            <person name="Hibbett D."/>
            <person name="Nagy L.G."/>
            <person name="Martin F.M."/>
        </authorList>
    </citation>
    <scope>NUCLEOTIDE SEQUENCE</scope>
    <source>
        <strain evidence="1">P2</strain>
    </source>
</reference>
<dbReference type="EMBL" id="MU118101">
    <property type="protein sequence ID" value="KAF9645160.1"/>
    <property type="molecule type" value="Genomic_DNA"/>
</dbReference>
<sequence>MSTELFDPQRFGFKRSRRTIFSDCYALGTVIYELLSGRAPFSELRKLRLTNAVIGMRTLQGDRPRRPQGVEGICFADHVWEIAEHCWKPKPRSRPSADQVLQFLEEASGTWTPPLMLEGPQTTAPSTLTSSSSFM</sequence>
<organism evidence="1 2">
    <name type="scientific">Thelephora ganbajun</name>
    <name type="common">Ganba fungus</name>
    <dbReference type="NCBI Taxonomy" id="370292"/>
    <lineage>
        <taxon>Eukaryota</taxon>
        <taxon>Fungi</taxon>
        <taxon>Dikarya</taxon>
        <taxon>Basidiomycota</taxon>
        <taxon>Agaricomycotina</taxon>
        <taxon>Agaricomycetes</taxon>
        <taxon>Thelephorales</taxon>
        <taxon>Thelephoraceae</taxon>
        <taxon>Thelephora</taxon>
    </lineage>
</organism>